<sequence length="341" mass="38979">MLPITFPFSIFNAHKNKTLKKTSHTMRHHKLLVFSSLLSAFAFNLSAQTFETYEQAIPGTEVKFKMVAIPAGSFTIGSAANDSKKEQDEAPQKKIELSAFWMEEHEVTFAEWDAFFKNMEVPQTKAIAVDAVSRPTAQYIDLTWGMGRDPKQPANSMSQQAGIMYCKWLYEQTGIFYRLPTEAEWEYTCRAGGAPISNDPKSLQEYGFFKNNSAGKYHKVMQLKPNAWGLYDMLGNLTEWTLDQYDAAIYEKLSDGVKDPSTPPASKYPRVSRGGSYLDEPEALRCTNRIPSSAEWNKRDPQIPKSRWWLTDGMYMGFRIARPLQQPSKEEIEKFYASYLK</sequence>
<keyword evidence="3" id="KW-1185">Reference proteome</keyword>
<reference evidence="2 3" key="1">
    <citation type="submission" date="2017-02" db="EMBL/GenBank/DDBJ databases">
        <authorList>
            <person name="Peterson S.W."/>
        </authorList>
    </citation>
    <scope>NUCLEOTIDE SEQUENCE [LARGE SCALE GENOMIC DNA]</scope>
    <source>
        <strain evidence="2 3">DSM 25262</strain>
    </source>
</reference>
<protein>
    <submittedName>
        <fullName evidence="2">Formylglycine-generating enzyme, required for sulfatase activity, contains SUMF1/FGE domain</fullName>
    </submittedName>
</protein>
<dbReference type="InterPro" id="IPR005532">
    <property type="entry name" value="SUMF_dom"/>
</dbReference>
<name>A0A1T5INI1_9BACT</name>
<evidence type="ECO:0000313" key="2">
    <source>
        <dbReference type="EMBL" id="SKC40680.1"/>
    </source>
</evidence>
<dbReference type="PANTHER" id="PTHR23150">
    <property type="entry name" value="SULFATASE MODIFYING FACTOR 1, 2"/>
    <property type="match status" value="1"/>
</dbReference>
<dbReference type="Proteomes" id="UP000190961">
    <property type="component" value="Unassembled WGS sequence"/>
</dbReference>
<dbReference type="AlphaFoldDB" id="A0A1T5INI1"/>
<dbReference type="Pfam" id="PF03781">
    <property type="entry name" value="FGE-sulfatase"/>
    <property type="match status" value="1"/>
</dbReference>
<evidence type="ECO:0000259" key="1">
    <source>
        <dbReference type="Pfam" id="PF03781"/>
    </source>
</evidence>
<organism evidence="2 3">
    <name type="scientific">Ohtaekwangia koreensis</name>
    <dbReference type="NCBI Taxonomy" id="688867"/>
    <lineage>
        <taxon>Bacteria</taxon>
        <taxon>Pseudomonadati</taxon>
        <taxon>Bacteroidota</taxon>
        <taxon>Cytophagia</taxon>
        <taxon>Cytophagales</taxon>
        <taxon>Fulvivirgaceae</taxon>
        <taxon>Ohtaekwangia</taxon>
    </lineage>
</organism>
<dbReference type="InterPro" id="IPR042095">
    <property type="entry name" value="SUMF_sf"/>
</dbReference>
<proteinExistence type="predicted"/>
<dbReference type="Gene3D" id="3.90.1580.10">
    <property type="entry name" value="paralog of FGE (formylglycine-generating enzyme)"/>
    <property type="match status" value="1"/>
</dbReference>
<dbReference type="InterPro" id="IPR051043">
    <property type="entry name" value="Sulfatase_Mod_Factor_Kinase"/>
</dbReference>
<dbReference type="STRING" id="688867.SAMN05660236_0211"/>
<dbReference type="PANTHER" id="PTHR23150:SF19">
    <property type="entry name" value="FORMYLGLYCINE-GENERATING ENZYME"/>
    <property type="match status" value="1"/>
</dbReference>
<dbReference type="SUPFAM" id="SSF56436">
    <property type="entry name" value="C-type lectin-like"/>
    <property type="match status" value="1"/>
</dbReference>
<evidence type="ECO:0000313" key="3">
    <source>
        <dbReference type="Proteomes" id="UP000190961"/>
    </source>
</evidence>
<accession>A0A1T5INI1</accession>
<dbReference type="EMBL" id="FUZU01000001">
    <property type="protein sequence ID" value="SKC40680.1"/>
    <property type="molecule type" value="Genomic_DNA"/>
</dbReference>
<gene>
    <name evidence="2" type="ORF">SAMN05660236_0211</name>
</gene>
<dbReference type="InterPro" id="IPR016187">
    <property type="entry name" value="CTDL_fold"/>
</dbReference>
<feature type="domain" description="Sulfatase-modifying factor enzyme-like" evidence="1">
    <location>
        <begin position="65"/>
        <end position="295"/>
    </location>
</feature>
<dbReference type="GO" id="GO:0120147">
    <property type="term" value="F:formylglycine-generating oxidase activity"/>
    <property type="evidence" value="ECO:0007669"/>
    <property type="project" value="TreeGrafter"/>
</dbReference>